<dbReference type="EMBL" id="OQ921331">
    <property type="protein sequence ID" value="WMX18779.1"/>
    <property type="molecule type" value="Genomic_DNA"/>
</dbReference>
<protein>
    <submittedName>
        <fullName evidence="1">DNA-binding protein</fullName>
    </submittedName>
</protein>
<keyword evidence="2" id="KW-1185">Reference proteome</keyword>
<name>A0AA51VJA4_9CAUD</name>
<sequence length="251" mass="29228">MFDLTTTNTEQTMSSLDFLNNIINPARVAAGEREVRNRDFIKRVEDELDDLTAGETFVRFGNTVTYYNLTLEQMTLIGMRESKAVRRSVLETLKKLQRKETDEEIMMRGYMLTVKKYEQLQQTLIMKDAVIEVQEEQIHNLQNLFNEGMTPSAFVKQLNGCNANAVSSYLEQLGWIYSRERKGGKDWFAYASSRDKYLRQSSYCPNPAYPNVRIHTVQLTKQGAVKLYEMYLDSKLPMRKVWDGKFTHDVL</sequence>
<proteinExistence type="predicted"/>
<evidence type="ECO:0000313" key="2">
    <source>
        <dbReference type="Proteomes" id="UP001182171"/>
    </source>
</evidence>
<organism evidence="1 2">
    <name type="scientific">Escherichia phage vB_EcoP_PAS7</name>
    <dbReference type="NCBI Taxonomy" id="3053875"/>
    <lineage>
        <taxon>Viruses</taxon>
        <taxon>Duplodnaviria</taxon>
        <taxon>Heunggongvirae</taxon>
        <taxon>Uroviricota</taxon>
        <taxon>Caudoviricetes</taxon>
        <taxon>Autographivirales</taxon>
        <taxon>Autoscriptoviridae</taxon>
        <taxon>Slopekvirinae</taxon>
        <taxon>Cepavirus</taxon>
        <taxon>Cepavirus PAS7</taxon>
    </lineage>
</organism>
<dbReference type="Proteomes" id="UP001182171">
    <property type="component" value="Segment"/>
</dbReference>
<keyword evidence="1" id="KW-0238">DNA-binding</keyword>
<evidence type="ECO:0000313" key="1">
    <source>
        <dbReference type="EMBL" id="WMX18779.1"/>
    </source>
</evidence>
<dbReference type="GO" id="GO:0003677">
    <property type="term" value="F:DNA binding"/>
    <property type="evidence" value="ECO:0007669"/>
    <property type="project" value="UniProtKB-KW"/>
</dbReference>
<reference evidence="1" key="1">
    <citation type="submission" date="2023-05" db="EMBL/GenBank/DDBJ databases">
        <title>Complete genome sequence of three non-O157 smooth Escherichia coli infecting phages.</title>
        <authorList>
            <person name="Pas C."/>
            <person name="Briers Y."/>
            <person name="Fieseler L."/>
        </authorList>
    </citation>
    <scope>NUCLEOTIDE SEQUENCE</scope>
</reference>
<accession>A0AA51VJA4</accession>